<dbReference type="Gene3D" id="2.100.10.30">
    <property type="entry name" value="Jacalin-like lectin domain"/>
    <property type="match status" value="2"/>
</dbReference>
<comment type="caution">
    <text evidence="4">The sequence shown here is derived from an EMBL/GenBank/DDBJ whole genome shotgun (WGS) entry which is preliminary data.</text>
</comment>
<accession>A0AAW1WHH9</accession>
<comment type="similarity">
    <text evidence="1">Belongs to the jacalin lectin family.</text>
</comment>
<keyword evidence="2" id="KW-0430">Lectin</keyword>
<feature type="domain" description="Jacalin-type lectin" evidence="3">
    <location>
        <begin position="35"/>
        <end position="187"/>
    </location>
</feature>
<dbReference type="GO" id="GO:0030246">
    <property type="term" value="F:carbohydrate binding"/>
    <property type="evidence" value="ECO:0007669"/>
    <property type="project" value="UniProtKB-KW"/>
</dbReference>
<sequence>MFITPTLSFSCLTCKRGDEGSDKELSGGKTISSAPMSTELYGGLTSGRPWDDGINDGVREITLVYGKCIDSICVAYDQDGQLVKTGKHGGLGGSHLHKPYPIRTVEIKLEYPDEFLIGVSGSSCSVPGMAPEVLRLLKFESNKRSFGPFGVEEGMPFNFRVKDGEQIVGFKGRNGWYLDGIGFHISRAPKRKLSRNVQESLVTTLELYGGLVKTGKHGGFGGNHLHNNLSTVEIKLEYPNEFLVTVSGTLLRYQGWHRSVKDGEKIVGLRGINGWYLDAIGFHISHSPPKRKRFRIVRKRLSKAYESIVEITKPLRNVDFTLISL</sequence>
<keyword evidence="5" id="KW-1185">Reference proteome</keyword>
<evidence type="ECO:0000259" key="3">
    <source>
        <dbReference type="PROSITE" id="PS51752"/>
    </source>
</evidence>
<evidence type="ECO:0000256" key="2">
    <source>
        <dbReference type="ARBA" id="ARBA00022734"/>
    </source>
</evidence>
<evidence type="ECO:0000313" key="4">
    <source>
        <dbReference type="EMBL" id="KAK9923083.1"/>
    </source>
</evidence>
<evidence type="ECO:0000256" key="1">
    <source>
        <dbReference type="ARBA" id="ARBA00006568"/>
    </source>
</evidence>
<proteinExistence type="inferred from homology"/>
<evidence type="ECO:0000313" key="5">
    <source>
        <dbReference type="Proteomes" id="UP001457282"/>
    </source>
</evidence>
<dbReference type="SMART" id="SM00915">
    <property type="entry name" value="Jacalin"/>
    <property type="match status" value="1"/>
</dbReference>
<protein>
    <recommendedName>
        <fullName evidence="3">Jacalin-type lectin domain-containing protein</fullName>
    </recommendedName>
</protein>
<dbReference type="SUPFAM" id="SSF51101">
    <property type="entry name" value="Mannose-binding lectins"/>
    <property type="match status" value="2"/>
</dbReference>
<dbReference type="InterPro" id="IPR033734">
    <property type="entry name" value="Jacalin-like_lectin_dom_plant"/>
</dbReference>
<dbReference type="Pfam" id="PF01419">
    <property type="entry name" value="Jacalin"/>
    <property type="match status" value="1"/>
</dbReference>
<dbReference type="AlphaFoldDB" id="A0AAW1WHH9"/>
<name>A0AAW1WHH9_RUBAR</name>
<dbReference type="EMBL" id="JBEDUW010000006">
    <property type="protein sequence ID" value="KAK9923083.1"/>
    <property type="molecule type" value="Genomic_DNA"/>
</dbReference>
<dbReference type="InterPro" id="IPR036404">
    <property type="entry name" value="Jacalin-like_lectin_dom_sf"/>
</dbReference>
<reference evidence="4 5" key="1">
    <citation type="journal article" date="2023" name="G3 (Bethesda)">
        <title>A chromosome-length genome assembly and annotation of blackberry (Rubus argutus, cv. 'Hillquist').</title>
        <authorList>
            <person name="Bruna T."/>
            <person name="Aryal R."/>
            <person name="Dudchenko O."/>
            <person name="Sargent D.J."/>
            <person name="Mead D."/>
            <person name="Buti M."/>
            <person name="Cavallini A."/>
            <person name="Hytonen T."/>
            <person name="Andres J."/>
            <person name="Pham M."/>
            <person name="Weisz D."/>
            <person name="Mascagni F."/>
            <person name="Usai G."/>
            <person name="Natali L."/>
            <person name="Bassil N."/>
            <person name="Fernandez G.E."/>
            <person name="Lomsadze A."/>
            <person name="Armour M."/>
            <person name="Olukolu B."/>
            <person name="Poorten T."/>
            <person name="Britton C."/>
            <person name="Davik J."/>
            <person name="Ashrafi H."/>
            <person name="Aiden E.L."/>
            <person name="Borodovsky M."/>
            <person name="Worthington M."/>
        </authorList>
    </citation>
    <scope>NUCLEOTIDE SEQUENCE [LARGE SCALE GENOMIC DNA]</scope>
    <source>
        <strain evidence="4">PI 553951</strain>
    </source>
</reference>
<dbReference type="PANTHER" id="PTHR47293">
    <property type="entry name" value="JACALIN-RELATED LECTIN 3"/>
    <property type="match status" value="1"/>
</dbReference>
<dbReference type="PROSITE" id="PS51752">
    <property type="entry name" value="JACALIN_LECTIN"/>
    <property type="match status" value="1"/>
</dbReference>
<organism evidence="4 5">
    <name type="scientific">Rubus argutus</name>
    <name type="common">Southern blackberry</name>
    <dbReference type="NCBI Taxonomy" id="59490"/>
    <lineage>
        <taxon>Eukaryota</taxon>
        <taxon>Viridiplantae</taxon>
        <taxon>Streptophyta</taxon>
        <taxon>Embryophyta</taxon>
        <taxon>Tracheophyta</taxon>
        <taxon>Spermatophyta</taxon>
        <taxon>Magnoliopsida</taxon>
        <taxon>eudicotyledons</taxon>
        <taxon>Gunneridae</taxon>
        <taxon>Pentapetalae</taxon>
        <taxon>rosids</taxon>
        <taxon>fabids</taxon>
        <taxon>Rosales</taxon>
        <taxon>Rosaceae</taxon>
        <taxon>Rosoideae</taxon>
        <taxon>Rosoideae incertae sedis</taxon>
        <taxon>Rubus</taxon>
    </lineage>
</organism>
<dbReference type="CDD" id="cd09612">
    <property type="entry name" value="Jacalin"/>
    <property type="match status" value="1"/>
</dbReference>
<dbReference type="Proteomes" id="UP001457282">
    <property type="component" value="Unassembled WGS sequence"/>
</dbReference>
<gene>
    <name evidence="4" type="ORF">M0R45_031517</name>
</gene>
<dbReference type="PANTHER" id="PTHR47293:SF15">
    <property type="entry name" value="JACALIN-RELATED LECTIN 19"/>
    <property type="match status" value="1"/>
</dbReference>
<dbReference type="InterPro" id="IPR001229">
    <property type="entry name" value="Jacalin-like_lectin_dom"/>
</dbReference>